<sequence length="109" mass="13436">MLYWELRRQFRQKWRHLRPIPKGVTYAQYSRRRVIVTFVLFFIGWKVLGVTLSERLLYRPDEKTGEWRYHQPWEMKSIIHSKRVALEEENYPRLPKLTVTDVTQFPLDD</sequence>
<evidence type="ECO:0000313" key="1">
    <source>
        <dbReference type="Proteomes" id="UP000887576"/>
    </source>
</evidence>
<evidence type="ECO:0000313" key="2">
    <source>
        <dbReference type="WBParaSite" id="JU765_v2.g18641.t1"/>
    </source>
</evidence>
<dbReference type="Proteomes" id="UP000887576">
    <property type="component" value="Unplaced"/>
</dbReference>
<name>A0AC34QR25_9BILA</name>
<accession>A0AC34QR25</accession>
<proteinExistence type="predicted"/>
<protein>
    <submittedName>
        <fullName evidence="2">Uncharacterized protein</fullName>
    </submittedName>
</protein>
<reference evidence="2" key="1">
    <citation type="submission" date="2022-11" db="UniProtKB">
        <authorList>
            <consortium name="WormBaseParasite"/>
        </authorList>
    </citation>
    <scope>IDENTIFICATION</scope>
</reference>
<dbReference type="WBParaSite" id="JU765_v2.g18641.t1">
    <property type="protein sequence ID" value="JU765_v2.g18641.t1"/>
    <property type="gene ID" value="JU765_v2.g18641"/>
</dbReference>
<organism evidence="1 2">
    <name type="scientific">Panagrolaimus sp. JU765</name>
    <dbReference type="NCBI Taxonomy" id="591449"/>
    <lineage>
        <taxon>Eukaryota</taxon>
        <taxon>Metazoa</taxon>
        <taxon>Ecdysozoa</taxon>
        <taxon>Nematoda</taxon>
        <taxon>Chromadorea</taxon>
        <taxon>Rhabditida</taxon>
        <taxon>Tylenchina</taxon>
        <taxon>Panagrolaimomorpha</taxon>
        <taxon>Panagrolaimoidea</taxon>
        <taxon>Panagrolaimidae</taxon>
        <taxon>Panagrolaimus</taxon>
    </lineage>
</organism>